<sequence>MQFKKYKIKLTPISPIHIGTGDFYLPINYAINKIEVYKGKYKYYLYAFDEILFFKSLPEKDKLEFSKLLNDASTLGLLKTQKFVKEKTIIARKIAYKKIVVSESVANDYYEKIGNFVQIEDKTINQMMIEKTYTSPNLNKAIIPGSSLKGAILTALGKDPVKEEKGIDFLRISDSKTENSSTFIDKAQNIKREYNKNGVSKLMEAISAKSVFETTFDLADKLMIDDIIKACNKHYLPIFKSQFSYETDKNTRANLKPIFIENYENFTPNENQFLVRIGKHSGNRAVTIDSTNKETTDNKNEETTTWIINKQPFGWLLCEILN</sequence>
<keyword evidence="1" id="KW-0694">RNA-binding</keyword>
<reference evidence="2" key="1">
    <citation type="submission" date="2022-08" db="EMBL/GenBank/DDBJ databases">
        <authorList>
            <person name="Wang H."/>
        </authorList>
    </citation>
    <scope>NUCLEOTIDE SEQUENCE</scope>
    <source>
        <strain evidence="2">PS10</strain>
    </source>
</reference>
<dbReference type="InterPro" id="IPR010173">
    <property type="entry name" value="CRISPR-assoc_Csm5"/>
</dbReference>
<accession>A0ABT7HS26</accession>
<protein>
    <submittedName>
        <fullName evidence="2">RAMP superfamily CRISPR-associated protein</fullName>
    </submittedName>
</protein>
<proteinExistence type="predicted"/>
<organism evidence="2 3">
    <name type="scientific">Campylobacter gastrosuis</name>
    <dbReference type="NCBI Taxonomy" id="2974576"/>
    <lineage>
        <taxon>Bacteria</taxon>
        <taxon>Pseudomonadati</taxon>
        <taxon>Campylobacterota</taxon>
        <taxon>Epsilonproteobacteria</taxon>
        <taxon>Campylobacterales</taxon>
        <taxon>Campylobacteraceae</taxon>
        <taxon>Campylobacter</taxon>
    </lineage>
</organism>
<evidence type="ECO:0000313" key="3">
    <source>
        <dbReference type="Proteomes" id="UP001173801"/>
    </source>
</evidence>
<evidence type="ECO:0000313" key="2">
    <source>
        <dbReference type="EMBL" id="MDL0089655.1"/>
    </source>
</evidence>
<comment type="caution">
    <text evidence="2">The sequence shown here is derived from an EMBL/GenBank/DDBJ whole genome shotgun (WGS) entry which is preliminary data.</text>
</comment>
<evidence type="ECO:0000256" key="1">
    <source>
        <dbReference type="ARBA" id="ARBA00022884"/>
    </source>
</evidence>
<reference evidence="2" key="2">
    <citation type="journal article" date="2023" name="Microorganisms">
        <title>Isolation and Genomic Characteristics of Cat-Borne Campylobacter felis sp. nov. and Sheep-Borne Campylobacter ovis sp. nov.</title>
        <authorList>
            <person name="Wang H."/>
            <person name="Li Y."/>
            <person name="Gu Y."/>
            <person name="Zhou G."/>
            <person name="Chen X."/>
            <person name="Zhang X."/>
            <person name="Shao Z."/>
            <person name="Zhang J."/>
            <person name="Zhang M."/>
        </authorList>
    </citation>
    <scope>NUCLEOTIDE SEQUENCE</scope>
    <source>
        <strain evidence="2">PS10</strain>
    </source>
</reference>
<dbReference type="RefSeq" id="WP_284938369.1">
    <property type="nucleotide sequence ID" value="NZ_JANURM010000017.1"/>
</dbReference>
<dbReference type="EMBL" id="JANURM010000017">
    <property type="protein sequence ID" value="MDL0089655.1"/>
    <property type="molecule type" value="Genomic_DNA"/>
</dbReference>
<dbReference type="PANTHER" id="PTHR38007:SF1">
    <property type="entry name" value="CRISPR SYSTEM CMS PROTEIN CSM5"/>
    <property type="match status" value="1"/>
</dbReference>
<keyword evidence="3" id="KW-1185">Reference proteome</keyword>
<gene>
    <name evidence="2" type="ORF">NYG85_09820</name>
</gene>
<dbReference type="PANTHER" id="PTHR38007">
    <property type="entry name" value="CRISPR SYSTEM CMS PROTEIN CSM5"/>
    <property type="match status" value="1"/>
</dbReference>
<dbReference type="Proteomes" id="UP001173801">
    <property type="component" value="Unassembled WGS sequence"/>
</dbReference>
<name>A0ABT7HS26_9BACT</name>